<sequence length="167" mass="16258">DDESEVRAGLANEFNTLSICYGKTAEHFVADENRVRQGDAQADAAAAAIADMGIAAPAPAPAPVATSDSQGNAAYDDLLGFASGGEVGAATGAALGGAGEVDLLGGFGGEVGGGAAAGGAAAGGMKLDPTASVDGQTYQSMWGQLPESVNQMIPLGMSPITATQAVE</sequence>
<protein>
    <submittedName>
        <fullName evidence="1">Uncharacterized protein</fullName>
    </submittedName>
</protein>
<feature type="non-terminal residue" evidence="1">
    <location>
        <position position="167"/>
    </location>
</feature>
<dbReference type="Proteomes" id="UP001165060">
    <property type="component" value="Unassembled WGS sequence"/>
</dbReference>
<keyword evidence="2" id="KW-1185">Reference proteome</keyword>
<comment type="caution">
    <text evidence="1">The sequence shown here is derived from an EMBL/GenBank/DDBJ whole genome shotgun (WGS) entry which is preliminary data.</text>
</comment>
<evidence type="ECO:0000313" key="2">
    <source>
        <dbReference type="Proteomes" id="UP001165060"/>
    </source>
</evidence>
<organism evidence="1 2">
    <name type="scientific">Tetraparma gracilis</name>
    <dbReference type="NCBI Taxonomy" id="2962635"/>
    <lineage>
        <taxon>Eukaryota</taxon>
        <taxon>Sar</taxon>
        <taxon>Stramenopiles</taxon>
        <taxon>Ochrophyta</taxon>
        <taxon>Bolidophyceae</taxon>
        <taxon>Parmales</taxon>
        <taxon>Triparmaceae</taxon>
        <taxon>Tetraparma</taxon>
    </lineage>
</organism>
<dbReference type="EMBL" id="BRYB01006822">
    <property type="protein sequence ID" value="GMI57566.1"/>
    <property type="molecule type" value="Genomic_DNA"/>
</dbReference>
<evidence type="ECO:0000313" key="1">
    <source>
        <dbReference type="EMBL" id="GMI57566.1"/>
    </source>
</evidence>
<reference evidence="1 2" key="1">
    <citation type="journal article" date="2023" name="Commun. Biol.">
        <title>Genome analysis of Parmales, the sister group of diatoms, reveals the evolutionary specialization of diatoms from phago-mixotrophs to photoautotrophs.</title>
        <authorList>
            <person name="Ban H."/>
            <person name="Sato S."/>
            <person name="Yoshikawa S."/>
            <person name="Yamada K."/>
            <person name="Nakamura Y."/>
            <person name="Ichinomiya M."/>
            <person name="Sato N."/>
            <person name="Blanc-Mathieu R."/>
            <person name="Endo H."/>
            <person name="Kuwata A."/>
            <person name="Ogata H."/>
        </authorList>
    </citation>
    <scope>NUCLEOTIDE SEQUENCE [LARGE SCALE GENOMIC DNA]</scope>
</reference>
<name>A0ABQ6NDM1_9STRA</name>
<feature type="non-terminal residue" evidence="1">
    <location>
        <position position="1"/>
    </location>
</feature>
<accession>A0ABQ6NDM1</accession>
<proteinExistence type="predicted"/>
<gene>
    <name evidence="1" type="ORF">TeGR_g6745</name>
</gene>